<dbReference type="InterPro" id="IPR000073">
    <property type="entry name" value="AB_hydrolase_1"/>
</dbReference>
<dbReference type="KEGG" id="mgo:AFA91_31090"/>
<dbReference type="EMBL" id="CP012150">
    <property type="protein sequence ID" value="AKS35619.1"/>
    <property type="molecule type" value="Genomic_DNA"/>
</dbReference>
<dbReference type="PANTHER" id="PTHR43798:SF33">
    <property type="entry name" value="HYDROLASE, PUTATIVE (AFU_ORTHOLOGUE AFUA_2G14860)-RELATED"/>
    <property type="match status" value="1"/>
</dbReference>
<evidence type="ECO:0000259" key="1">
    <source>
        <dbReference type="Pfam" id="PF12697"/>
    </source>
</evidence>
<gene>
    <name evidence="2" type="ORF">AFA91_31090</name>
</gene>
<dbReference type="Gene3D" id="3.40.50.1820">
    <property type="entry name" value="alpha/beta hydrolase"/>
    <property type="match status" value="1"/>
</dbReference>
<name>A0A0K0XDX9_MYCGD</name>
<proteinExistence type="predicted"/>
<dbReference type="AlphaFoldDB" id="A0A0K0XDX9"/>
<sequence length="310" mass="33599">MVNIAPRRSRGDLGAFVSDAAFDRFHAAYRRGMAQLPAFEHSDVATSFGSVRAYRFDGPDVGAPVVLLPGRNASTPMYRTNLGPLLRRRTVYGIDLLGEAGLSVQHTRIRGAEDQAQWLDEALGGLGLGRAHLLGVSMGGWTAANCALRRPRRIASITLLDPVLTFARIPLTAMLAAVVLLAPGIPGPWRRGVMSWISGGADIAADETEAELIASGARDFVLRSPMPTLFTDEQLRSLDVPVLALLAGRSVMLDAQRAAERARRLLPQGQVEIWPDASHAINGEYPDEIAERAARLWDQVDGVTASHRER</sequence>
<evidence type="ECO:0000313" key="3">
    <source>
        <dbReference type="Proteomes" id="UP000062255"/>
    </source>
</evidence>
<dbReference type="PANTHER" id="PTHR43798">
    <property type="entry name" value="MONOACYLGLYCEROL LIPASE"/>
    <property type="match status" value="1"/>
</dbReference>
<dbReference type="InterPro" id="IPR029058">
    <property type="entry name" value="AB_hydrolase_fold"/>
</dbReference>
<dbReference type="GO" id="GO:0003824">
    <property type="term" value="F:catalytic activity"/>
    <property type="evidence" value="ECO:0007669"/>
    <property type="project" value="UniProtKB-ARBA"/>
</dbReference>
<dbReference type="GO" id="GO:0016020">
    <property type="term" value="C:membrane"/>
    <property type="evidence" value="ECO:0007669"/>
    <property type="project" value="TreeGrafter"/>
</dbReference>
<reference evidence="2 3" key="1">
    <citation type="submission" date="2015-07" db="EMBL/GenBank/DDBJ databases">
        <title>Complete genome sequence of Mycobacterium goodii X7B, a facultative thermophilic biodesulfurizing bacterium.</title>
        <authorList>
            <person name="Yu B."/>
            <person name="Li F."/>
            <person name="Xu P."/>
        </authorList>
    </citation>
    <scope>NUCLEOTIDE SEQUENCE [LARGE SCALE GENOMIC DNA]</scope>
    <source>
        <strain evidence="2 3">X7B</strain>
    </source>
</reference>
<dbReference type="SUPFAM" id="SSF53474">
    <property type="entry name" value="alpha/beta-Hydrolases"/>
    <property type="match status" value="1"/>
</dbReference>
<dbReference type="Pfam" id="PF12697">
    <property type="entry name" value="Abhydrolase_6"/>
    <property type="match status" value="1"/>
</dbReference>
<feature type="domain" description="AB hydrolase-1" evidence="1">
    <location>
        <begin position="65"/>
        <end position="291"/>
    </location>
</feature>
<dbReference type="OrthoDB" id="5513277at2"/>
<dbReference type="STRING" id="134601.AFA91_31090"/>
<dbReference type="InterPro" id="IPR050266">
    <property type="entry name" value="AB_hydrolase_sf"/>
</dbReference>
<protein>
    <submittedName>
        <fullName evidence="2">Carboxylesterase</fullName>
    </submittedName>
</protein>
<accession>A0A0K0XDX9</accession>
<dbReference type="Proteomes" id="UP000062255">
    <property type="component" value="Chromosome"/>
</dbReference>
<dbReference type="PATRIC" id="fig|134601.6.peg.6430"/>
<evidence type="ECO:0000313" key="2">
    <source>
        <dbReference type="EMBL" id="AKS35619.1"/>
    </source>
</evidence>
<organism evidence="2 3">
    <name type="scientific">Mycolicibacterium goodii</name>
    <name type="common">Mycobacterium goodii</name>
    <dbReference type="NCBI Taxonomy" id="134601"/>
    <lineage>
        <taxon>Bacteria</taxon>
        <taxon>Bacillati</taxon>
        <taxon>Actinomycetota</taxon>
        <taxon>Actinomycetes</taxon>
        <taxon>Mycobacteriales</taxon>
        <taxon>Mycobacteriaceae</taxon>
        <taxon>Mycolicibacterium</taxon>
    </lineage>
</organism>